<organism evidence="1 2">
    <name type="scientific">Theobroma cacao</name>
    <name type="common">Cacao</name>
    <name type="synonym">Cocoa</name>
    <dbReference type="NCBI Taxonomy" id="3641"/>
    <lineage>
        <taxon>Eukaryota</taxon>
        <taxon>Viridiplantae</taxon>
        <taxon>Streptophyta</taxon>
        <taxon>Embryophyta</taxon>
        <taxon>Tracheophyta</taxon>
        <taxon>Spermatophyta</taxon>
        <taxon>Magnoliopsida</taxon>
        <taxon>eudicotyledons</taxon>
        <taxon>Gunneridae</taxon>
        <taxon>Pentapetalae</taxon>
        <taxon>rosids</taxon>
        <taxon>malvids</taxon>
        <taxon>Malvales</taxon>
        <taxon>Malvaceae</taxon>
        <taxon>Byttnerioideae</taxon>
        <taxon>Theobroma</taxon>
    </lineage>
</organism>
<proteinExistence type="predicted"/>
<dbReference type="Proteomes" id="UP000026915">
    <property type="component" value="Chromosome 3"/>
</dbReference>
<reference evidence="1 2" key="1">
    <citation type="journal article" date="2013" name="Genome Biol.">
        <title>The genome sequence of the most widely cultivated cacao type and its use to identify candidate genes regulating pod color.</title>
        <authorList>
            <person name="Motamayor J.C."/>
            <person name="Mockaitis K."/>
            <person name="Schmutz J."/>
            <person name="Haiminen N."/>
            <person name="Iii D.L."/>
            <person name="Cornejo O."/>
            <person name="Findley S.D."/>
            <person name="Zheng P."/>
            <person name="Utro F."/>
            <person name="Royaert S."/>
            <person name="Saski C."/>
            <person name="Jenkins J."/>
            <person name="Podicheti R."/>
            <person name="Zhao M."/>
            <person name="Scheffler B.E."/>
            <person name="Stack J.C."/>
            <person name="Feltus F.A."/>
            <person name="Mustiga G.M."/>
            <person name="Amores F."/>
            <person name="Phillips W."/>
            <person name="Marelli J.P."/>
            <person name="May G.D."/>
            <person name="Shapiro H."/>
            <person name="Ma J."/>
            <person name="Bustamante C.D."/>
            <person name="Schnell R.J."/>
            <person name="Main D."/>
            <person name="Gilbert D."/>
            <person name="Parida L."/>
            <person name="Kuhn D.N."/>
        </authorList>
    </citation>
    <scope>NUCLEOTIDE SEQUENCE [LARGE SCALE GENOMIC DNA]</scope>
    <source>
        <strain evidence="2">cv. Matina 1-6</strain>
    </source>
</reference>
<dbReference type="HOGENOM" id="CLU_1963565_0_0_1"/>
<dbReference type="InterPro" id="IPR002110">
    <property type="entry name" value="Ankyrin_rpt"/>
</dbReference>
<evidence type="ECO:0000313" key="2">
    <source>
        <dbReference type="Proteomes" id="UP000026915"/>
    </source>
</evidence>
<dbReference type="Gramene" id="EOY20785">
    <property type="protein sequence ID" value="EOY20785"/>
    <property type="gene ID" value="TCM_012124"/>
</dbReference>
<gene>
    <name evidence="1" type="ORF">TCM_012124</name>
</gene>
<dbReference type="AlphaFoldDB" id="A0A061FTQ5"/>
<dbReference type="Gene3D" id="1.25.40.20">
    <property type="entry name" value="Ankyrin repeat-containing domain"/>
    <property type="match status" value="1"/>
</dbReference>
<dbReference type="PANTHER" id="PTHR24121:SF21">
    <property type="entry name" value="ANKYRIN REPEAT FAMILY PROTEIN"/>
    <property type="match status" value="1"/>
</dbReference>
<keyword evidence="2" id="KW-1185">Reference proteome</keyword>
<sequence length="128" mass="14657">MIDEFLSTMSEDDLKMQDCYGRTVLHHAAMSTENTKIAQSLIRKNRELLTIPENRGDIPLNVASWVGHKDMTHYLYNMTSPEFLLSLENERQAALFLGDCIRNKWFGKSEIYRCCFGSALSSSRVSIC</sequence>
<dbReference type="EMBL" id="CM001881">
    <property type="protein sequence ID" value="EOY20785.1"/>
    <property type="molecule type" value="Genomic_DNA"/>
</dbReference>
<name>A0A061FTQ5_THECC</name>
<protein>
    <submittedName>
        <fullName evidence="1">Uncharacterized protein</fullName>
    </submittedName>
</protein>
<dbReference type="InterPro" id="IPR036770">
    <property type="entry name" value="Ankyrin_rpt-contain_sf"/>
</dbReference>
<dbReference type="SUPFAM" id="SSF48403">
    <property type="entry name" value="Ankyrin repeat"/>
    <property type="match status" value="1"/>
</dbReference>
<dbReference type="Pfam" id="PF12796">
    <property type="entry name" value="Ank_2"/>
    <property type="match status" value="1"/>
</dbReference>
<accession>A0A061FTQ5</accession>
<dbReference type="PANTHER" id="PTHR24121">
    <property type="entry name" value="NO MECHANORECEPTOR POTENTIAL C, ISOFORM D-RELATED"/>
    <property type="match status" value="1"/>
</dbReference>
<dbReference type="InParanoid" id="A0A061FTQ5"/>
<evidence type="ECO:0000313" key="1">
    <source>
        <dbReference type="EMBL" id="EOY20785.1"/>
    </source>
</evidence>